<evidence type="ECO:0000313" key="2">
    <source>
        <dbReference type="Proteomes" id="UP000014020"/>
    </source>
</evidence>
<dbReference type="Pfam" id="PF03887">
    <property type="entry name" value="YfbU"/>
    <property type="match status" value="1"/>
</dbReference>
<dbReference type="Gene3D" id="1.10.287.680">
    <property type="entry name" value="Helix hairpin bin"/>
    <property type="match status" value="1"/>
</dbReference>
<accession>R8MQZ9</accession>
<dbReference type="InterPro" id="IPR023145">
    <property type="entry name" value="YfbU_helix-hairpin_sf"/>
</dbReference>
<name>R8MQZ9_BACCX</name>
<dbReference type="EMBL" id="AHFE01000054">
    <property type="protein sequence ID" value="EOP36198.1"/>
    <property type="molecule type" value="Genomic_DNA"/>
</dbReference>
<organism evidence="1 2">
    <name type="scientific">Bacillus cereus (strain VD146)</name>
    <dbReference type="NCBI Taxonomy" id="1053236"/>
    <lineage>
        <taxon>Bacteria</taxon>
        <taxon>Bacillati</taxon>
        <taxon>Bacillota</taxon>
        <taxon>Bacilli</taxon>
        <taxon>Bacillales</taxon>
        <taxon>Bacillaceae</taxon>
        <taxon>Bacillus</taxon>
        <taxon>Bacillus cereus group</taxon>
    </lineage>
</organism>
<proteinExistence type="predicted"/>
<sequence length="168" mass="20058">MEISKTERLILMNQYLILEKLYTEDENRYKSLRIALEKGYTKNYHDISSELNEELSKGECEFVNEVLKMYEALTRSYNRLQDNKGIDEKQLKFKGFDLNSEEAKYADYAHYCMHTLLLYNDVKSDYEFETYDSHTRMTSKYEKMLAVWESTGDKIYLNVQDIENIINA</sequence>
<evidence type="ECO:0000313" key="1">
    <source>
        <dbReference type="EMBL" id="EOP36198.1"/>
    </source>
</evidence>
<comment type="caution">
    <text evidence="1">The sequence shown here is derived from an EMBL/GenBank/DDBJ whole genome shotgun (WGS) entry which is preliminary data.</text>
</comment>
<protein>
    <recommendedName>
        <fullName evidence="3">YfbU family protein</fullName>
    </recommendedName>
</protein>
<dbReference type="HOGENOM" id="CLU_101021_1_0_9"/>
<gene>
    <name evidence="1" type="ORF">IK1_02945</name>
</gene>
<dbReference type="SUPFAM" id="SSF116960">
    <property type="entry name" value="YfbU-like"/>
    <property type="match status" value="1"/>
</dbReference>
<dbReference type="InterPro" id="IPR005587">
    <property type="entry name" value="UPF0304_YfbU"/>
</dbReference>
<dbReference type="RefSeq" id="WP_016120711.1">
    <property type="nucleotide sequence ID" value="NZ_KB976677.1"/>
</dbReference>
<dbReference type="Gene3D" id="1.10.3190.10">
    <property type="entry name" value="yfbu gene product, domain 2"/>
    <property type="match status" value="1"/>
</dbReference>
<dbReference type="AlphaFoldDB" id="R8MQZ9"/>
<dbReference type="InterPro" id="IPR023146">
    <property type="entry name" value="YfbU_alpha-helical_sf"/>
</dbReference>
<evidence type="ECO:0008006" key="3">
    <source>
        <dbReference type="Google" id="ProtNLM"/>
    </source>
</evidence>
<dbReference type="NCBIfam" id="NF003936">
    <property type="entry name" value="PRK05445.1"/>
    <property type="match status" value="1"/>
</dbReference>
<dbReference type="Proteomes" id="UP000014020">
    <property type="component" value="Unassembled WGS sequence"/>
</dbReference>
<dbReference type="PATRIC" id="fig|1053236.3.peg.4382"/>
<reference evidence="2" key="1">
    <citation type="submission" date="2012-12" db="EMBL/GenBank/DDBJ databases">
        <title>The genome sequence of Bacillus cereus VD146.</title>
        <authorList>
            <consortium name="The Broad Institute Genome Sequencing Platform"/>
            <consortium name="The Broad Institute Genome Sequencing Center for Infectious Disease"/>
            <person name="Feldgarden M."/>
            <person name="Van der Auwera G.A."/>
            <person name="Mahillon J."/>
            <person name="Duprez V."/>
            <person name="Timmery S."/>
            <person name="Mattelet C."/>
            <person name="Dierick K."/>
            <person name="Sun M."/>
            <person name="Yu Z."/>
            <person name="Zhu L."/>
            <person name="Hu X."/>
            <person name="Shank E.B."/>
            <person name="Swiecicka I."/>
            <person name="Hansen B.M."/>
            <person name="Andrup L."/>
            <person name="Walker B."/>
            <person name="Young S.K."/>
            <person name="Zeng Q."/>
            <person name="Gargeya S."/>
            <person name="Fitzgerald M."/>
            <person name="Haas B."/>
            <person name="Abouelleil A."/>
            <person name="Alvarado L."/>
            <person name="Arachchi H.M."/>
            <person name="Berlin A.M."/>
            <person name="Chapman S.B."/>
            <person name="Dewar J."/>
            <person name="Goldberg J."/>
            <person name="Griggs A."/>
            <person name="Gujja S."/>
            <person name="Hansen M."/>
            <person name="Howarth C."/>
            <person name="Imamovic A."/>
            <person name="Larimer J."/>
            <person name="McCowan C."/>
            <person name="Murphy C."/>
            <person name="Neiman D."/>
            <person name="Pearson M."/>
            <person name="Priest M."/>
            <person name="Roberts A."/>
            <person name="Saif S."/>
            <person name="Shea T."/>
            <person name="Sisk P."/>
            <person name="Sykes S."/>
            <person name="Wortman J."/>
            <person name="Nusbaum C."/>
            <person name="Birren B."/>
        </authorList>
    </citation>
    <scope>NUCLEOTIDE SEQUENCE [LARGE SCALE GENOMIC DNA]</scope>
    <source>
        <strain evidence="2">VD146</strain>
    </source>
</reference>